<feature type="region of interest" description="Disordered" evidence="3">
    <location>
        <begin position="13"/>
        <end position="177"/>
    </location>
</feature>
<dbReference type="PANTHER" id="PTHR46052:SF1">
    <property type="entry name" value="PHOSDUCIN-LIKE PROTEIN"/>
    <property type="match status" value="1"/>
</dbReference>
<comment type="similarity">
    <text evidence="1">Belongs to the phosducin family.</text>
</comment>
<evidence type="ECO:0000313" key="6">
    <source>
        <dbReference type="Proteomes" id="UP000008867"/>
    </source>
</evidence>
<feature type="compositionally biased region" description="Low complexity" evidence="3">
    <location>
        <begin position="71"/>
        <end position="82"/>
    </location>
</feature>
<dbReference type="InterPro" id="IPR001200">
    <property type="entry name" value="Phosducin"/>
</dbReference>
<dbReference type="eggNOG" id="KOG3171">
    <property type="taxonomic scope" value="Eukaryota"/>
</dbReference>
<feature type="domain" description="Phosducin" evidence="4">
    <location>
        <begin position="242"/>
        <end position="376"/>
    </location>
</feature>
<evidence type="ECO:0000259" key="4">
    <source>
        <dbReference type="Pfam" id="PF02114"/>
    </source>
</evidence>
<dbReference type="OrthoDB" id="70588at2759"/>
<dbReference type="InterPro" id="IPR036249">
    <property type="entry name" value="Thioredoxin-like_sf"/>
</dbReference>
<dbReference type="InterPro" id="IPR051499">
    <property type="entry name" value="Phosducin-like_reg"/>
</dbReference>
<organism evidence="5 6">
    <name type="scientific">Sporisorium reilianum (strain SRZ2)</name>
    <name type="common">Maize head smut fungus</name>
    <dbReference type="NCBI Taxonomy" id="999809"/>
    <lineage>
        <taxon>Eukaryota</taxon>
        <taxon>Fungi</taxon>
        <taxon>Dikarya</taxon>
        <taxon>Basidiomycota</taxon>
        <taxon>Ustilaginomycotina</taxon>
        <taxon>Ustilaginomycetes</taxon>
        <taxon>Ustilaginales</taxon>
        <taxon>Ustilaginaceae</taxon>
        <taxon>Sporisorium</taxon>
    </lineage>
</organism>
<dbReference type="PANTHER" id="PTHR46052">
    <property type="entry name" value="PHOSDUCIN-LIKE PROTEIN"/>
    <property type="match status" value="1"/>
</dbReference>
<feature type="compositionally biased region" description="Basic and acidic residues" evidence="3">
    <location>
        <begin position="148"/>
        <end position="164"/>
    </location>
</feature>
<dbReference type="Gene3D" id="3.40.30.10">
    <property type="entry name" value="Glutaredoxin"/>
    <property type="match status" value="1"/>
</dbReference>
<feature type="compositionally biased region" description="Polar residues" evidence="3">
    <location>
        <begin position="114"/>
        <end position="144"/>
    </location>
</feature>
<dbReference type="InterPro" id="IPR023196">
    <property type="entry name" value="Phosducin_N_dom_sf"/>
</dbReference>
<dbReference type="VEuPathDB" id="FungiDB:sr13066"/>
<dbReference type="Proteomes" id="UP000008867">
    <property type="component" value="Chromosome 4"/>
</dbReference>
<proteinExistence type="inferred from homology"/>
<feature type="compositionally biased region" description="Basic and acidic residues" evidence="3">
    <location>
        <begin position="24"/>
        <end position="40"/>
    </location>
</feature>
<dbReference type="GO" id="GO:0008277">
    <property type="term" value="P:regulation of G protein-coupled receptor signaling pathway"/>
    <property type="evidence" value="ECO:0007669"/>
    <property type="project" value="InterPro"/>
</dbReference>
<dbReference type="Pfam" id="PF02114">
    <property type="entry name" value="Phosducin"/>
    <property type="match status" value="1"/>
</dbReference>
<accession>E6ZYQ1</accession>
<evidence type="ECO:0000313" key="5">
    <source>
        <dbReference type="EMBL" id="CBQ72358.1"/>
    </source>
</evidence>
<dbReference type="CDD" id="cd02987">
    <property type="entry name" value="Phd_like_Phd"/>
    <property type="match status" value="1"/>
</dbReference>
<dbReference type="SUPFAM" id="SSF52833">
    <property type="entry name" value="Thioredoxin-like"/>
    <property type="match status" value="1"/>
</dbReference>
<dbReference type="InterPro" id="IPR024253">
    <property type="entry name" value="Phosducin_thioredoxin-like_dom"/>
</dbReference>
<dbReference type="EMBL" id="FQ311463">
    <property type="protein sequence ID" value="CBQ72358.1"/>
    <property type="molecule type" value="Genomic_DNA"/>
</dbReference>
<feature type="compositionally biased region" description="Acidic residues" evidence="3">
    <location>
        <begin position="165"/>
        <end position="177"/>
    </location>
</feature>
<sequence>MSASGDAIEAAILHGVDAQPASAYREDRRAAAAAAHDSDHSAPNTDDELGSDLPDDDVDYYNDEDDDAPHSRSAAAGASSDGGIKGLMSSRTANRGEEGATNTGPKGVLRDRQLQAQQESAARTASVHATNRQMQAMALSSETYAEQVAREKREQAARLQRENRDSDDDDDDDDDDAAVSQSAIADLQAKERRREMRIAELKSFHAARNTALVSGDPASTSSNPATTTADRYFGHLREVDERGYVSSIDNEHPHVTIVIHIYSKAVAQCNALTASLASLARVYPHTKFLQVQAAAIGFGRSDDDDDEEEFDEYSSKTLQVLPTVLVYRAGRLVANLVRLDLDPLWRQGTEQDVRDLLVSHGALPADDAGQATGLANRVLSDDEEDD</sequence>
<dbReference type="Gene3D" id="1.10.168.10">
    <property type="entry name" value="Phosducin, domain 2"/>
    <property type="match status" value="1"/>
</dbReference>
<reference evidence="5 6" key="1">
    <citation type="journal article" date="2010" name="Science">
        <title>Pathogenicity determinants in smut fungi revealed by genome comparison.</title>
        <authorList>
            <person name="Schirawski J."/>
            <person name="Mannhaupt G."/>
            <person name="Muench K."/>
            <person name="Brefort T."/>
            <person name="Schipper K."/>
            <person name="Doehlemann G."/>
            <person name="Di Stasio M."/>
            <person name="Roessel N."/>
            <person name="Mendoza-Mendoza A."/>
            <person name="Pester D."/>
            <person name="Mueller O."/>
            <person name="Winterberg B."/>
            <person name="Meyer E."/>
            <person name="Ghareeb H."/>
            <person name="Wollenberg T."/>
            <person name="Muensterkoetter M."/>
            <person name="Wong P."/>
            <person name="Walter M."/>
            <person name="Stukenbrock E."/>
            <person name="Gueldener U."/>
            <person name="Kahmann R."/>
        </authorList>
    </citation>
    <scope>NUCLEOTIDE SEQUENCE [LARGE SCALE GENOMIC DNA]</scope>
    <source>
        <strain evidence="6">SRZ2</strain>
    </source>
</reference>
<dbReference type="HOGENOM" id="CLU_696757_0_0_1"/>
<feature type="compositionally biased region" description="Acidic residues" evidence="3">
    <location>
        <begin position="45"/>
        <end position="67"/>
    </location>
</feature>
<evidence type="ECO:0000256" key="3">
    <source>
        <dbReference type="SAM" id="MobiDB-lite"/>
    </source>
</evidence>
<protein>
    <submittedName>
        <fullName evidence="5">Related to Phosducin</fullName>
    </submittedName>
</protein>
<keyword evidence="6" id="KW-1185">Reference proteome</keyword>
<evidence type="ECO:0000256" key="2">
    <source>
        <dbReference type="ARBA" id="ARBA00022553"/>
    </source>
</evidence>
<dbReference type="AlphaFoldDB" id="E6ZYQ1"/>
<evidence type="ECO:0000256" key="1">
    <source>
        <dbReference type="ARBA" id="ARBA00009686"/>
    </source>
</evidence>
<keyword evidence="2" id="KW-0597">Phosphoprotein</keyword>
<gene>
    <name evidence="5" type="ORF">sr13066</name>
</gene>
<name>E6ZYQ1_SPORE</name>